<evidence type="ECO:0000313" key="3">
    <source>
        <dbReference type="Proteomes" id="UP000242770"/>
    </source>
</evidence>
<dbReference type="EMBL" id="CCFA01003091">
    <property type="protein sequence ID" value="CDS00824.1"/>
    <property type="molecule type" value="Genomic_DNA"/>
</dbReference>
<dbReference type="Proteomes" id="UP000242770">
    <property type="component" value="Unassembled WGS sequence"/>
</dbReference>
<feature type="compositionally biased region" description="Basic and acidic residues" evidence="1">
    <location>
        <begin position="9"/>
        <end position="20"/>
    </location>
</feature>
<evidence type="ECO:0000256" key="1">
    <source>
        <dbReference type="SAM" id="MobiDB-lite"/>
    </source>
</evidence>
<accession>A0A0F7S0S7</accession>
<feature type="region of interest" description="Disordered" evidence="1">
    <location>
        <begin position="1"/>
        <end position="47"/>
    </location>
</feature>
<proteinExistence type="predicted"/>
<organism evidence="2 3">
    <name type="scientific">Sporisorium scitamineum</name>
    <dbReference type="NCBI Taxonomy" id="49012"/>
    <lineage>
        <taxon>Eukaryota</taxon>
        <taxon>Fungi</taxon>
        <taxon>Dikarya</taxon>
        <taxon>Basidiomycota</taxon>
        <taxon>Ustilaginomycotina</taxon>
        <taxon>Ustilaginomycetes</taxon>
        <taxon>Ustilaginales</taxon>
        <taxon>Ustilaginaceae</taxon>
        <taxon>Sporisorium</taxon>
    </lineage>
</organism>
<keyword evidence="3" id="KW-1185">Reference proteome</keyword>
<sequence>MIVSGQEQLGKRADERDADAGQRLAKRRLEKRQCHEPSNASAEVIPTMIRRAEQTGAYLSGSRRHL</sequence>
<evidence type="ECO:0000313" key="2">
    <source>
        <dbReference type="EMBL" id="CDS00824.1"/>
    </source>
</evidence>
<dbReference type="AlphaFoldDB" id="A0A0F7S0S7"/>
<name>A0A0F7S0S7_9BASI</name>
<gene>
    <name evidence="2" type="primary">SSCI52020.1</name>
</gene>
<reference evidence="3" key="1">
    <citation type="submission" date="2014-06" db="EMBL/GenBank/DDBJ databases">
        <authorList>
            <person name="Berkman P.J."/>
        </authorList>
    </citation>
    <scope>NUCLEOTIDE SEQUENCE [LARGE SCALE GENOMIC DNA]</scope>
</reference>
<protein>
    <submittedName>
        <fullName evidence="2">Uncharacterized protein</fullName>
    </submittedName>
</protein>